<reference evidence="1" key="1">
    <citation type="submission" date="2013-12" db="EMBL/GenBank/DDBJ databases">
        <title>A Varibaculum cambriense genome reconstructed from a premature infant gut community with otherwise low bacterial novelty that shifts toward anaerobic metabolism during the third week of life.</title>
        <authorList>
            <person name="Brown C.T."/>
            <person name="Sharon I."/>
            <person name="Thomas B.C."/>
            <person name="Castelle C.J."/>
            <person name="Morowitz M.J."/>
            <person name="Banfield J.F."/>
        </authorList>
    </citation>
    <scope>NUCLEOTIDE SEQUENCE</scope>
</reference>
<dbReference type="EMBL" id="AZMM01016438">
    <property type="protein sequence ID" value="ETJ29017.1"/>
    <property type="molecule type" value="Genomic_DNA"/>
</dbReference>
<dbReference type="PANTHER" id="PTHR32329:SF4">
    <property type="entry name" value="ACTIVATOR OF 2-HYDROXYACYL-COA DEHYDRATASE"/>
    <property type="match status" value="1"/>
</dbReference>
<feature type="non-terminal residue" evidence="1">
    <location>
        <position position="83"/>
    </location>
</feature>
<organism evidence="1">
    <name type="scientific">human gut metagenome</name>
    <dbReference type="NCBI Taxonomy" id="408170"/>
    <lineage>
        <taxon>unclassified sequences</taxon>
        <taxon>metagenomes</taxon>
        <taxon>organismal metagenomes</taxon>
    </lineage>
</organism>
<dbReference type="PANTHER" id="PTHR32329">
    <property type="entry name" value="BIFUNCTIONAL PROTEIN [INCLUDES 2-HYDROXYACYL-COA DEHYDRATASE (N-TER) AND ITS ACTIVATOR DOMAIN (C_TERM)-RELATED"/>
    <property type="match status" value="1"/>
</dbReference>
<dbReference type="AlphaFoldDB" id="W1XF86"/>
<dbReference type="InterPro" id="IPR051805">
    <property type="entry name" value="Dehydratase_Activator_Redct"/>
</dbReference>
<accession>W1XF86</accession>
<comment type="caution">
    <text evidence="1">The sequence shown here is derived from an EMBL/GenBank/DDBJ whole genome shotgun (WGS) entry which is preliminary data.</text>
</comment>
<protein>
    <submittedName>
        <fullName evidence="1">CoA-substrate-specific enzyme activase protein</fullName>
    </submittedName>
</protein>
<evidence type="ECO:0000313" key="1">
    <source>
        <dbReference type="EMBL" id="ETJ29017.1"/>
    </source>
</evidence>
<name>W1XF86_9ZZZZ</name>
<gene>
    <name evidence="1" type="ORF">Q604_UNBC16438G0001</name>
</gene>
<sequence>MLTINAFSDGRTYVTGNRCDRGAGDMIQEKRKPVPNLVDVKLRRYFDYYLKKNIPEFEGKMRVGIPRVLNMYEDFPFWIGNNH</sequence>
<proteinExistence type="predicted"/>